<sequence>MERNKVLVAMSGGVDSSVAVKLLLDAGYDVSGATLQLMPDDNLKSKAFSAVEDARRVAQQLGIKHYVFNFQERFEKKVIDYFCAEYLTGRTPNPCIACNRFIKFGDLLQQALSMGMDYLATGHYARVEYEKERQRYVLYRGRDRRKDQSYVLYNLKQDQLAHVLFPLEGYEKSQIRHVADELNLPVAQKPESQEICFVEDDDYIRFLRQRKPGSILPGPILSTHGEVLGYHEGIAHYTIGQRRGLGLARGYPIYVVALDAERNAVIVGDQDDVFSRGCTASNVNWVAFDRLEEELEVEAQIRYTAQPVPAVVRSETNGNVRVDFKEPVRALTPGQSVVFYKDAMVLGGGIIE</sequence>
<dbReference type="Gene3D" id="2.30.30.280">
    <property type="entry name" value="Adenine nucleotide alpha hydrolases-like domains"/>
    <property type="match status" value="1"/>
</dbReference>
<dbReference type="FunFam" id="2.30.30.280:FF:000001">
    <property type="entry name" value="tRNA-specific 2-thiouridylase MnmA"/>
    <property type="match status" value="1"/>
</dbReference>
<keyword evidence="2 11" id="KW-0820">tRNA-binding</keyword>
<feature type="site" description="Interaction with tRNA" evidence="11">
    <location>
        <position position="123"/>
    </location>
</feature>
<dbReference type="Gene3D" id="2.40.30.10">
    <property type="entry name" value="Translation factors"/>
    <property type="match status" value="1"/>
</dbReference>
<dbReference type="AlphaFoldDB" id="A0A0E3W3T0"/>
<dbReference type="PANTHER" id="PTHR11933">
    <property type="entry name" value="TRNA 5-METHYLAMINOMETHYL-2-THIOURIDYLATE -METHYLTRANSFERASE"/>
    <property type="match status" value="1"/>
</dbReference>
<comment type="catalytic activity">
    <reaction evidence="9 11">
        <text>S-sulfanyl-L-cysteinyl-[protein] + uridine(34) in tRNA + AH2 + ATP = 2-thiouridine(34) in tRNA + L-cysteinyl-[protein] + A + AMP + diphosphate + H(+)</text>
        <dbReference type="Rhea" id="RHEA:47032"/>
        <dbReference type="Rhea" id="RHEA-COMP:10131"/>
        <dbReference type="Rhea" id="RHEA-COMP:11726"/>
        <dbReference type="Rhea" id="RHEA-COMP:11727"/>
        <dbReference type="Rhea" id="RHEA-COMP:11728"/>
        <dbReference type="ChEBI" id="CHEBI:13193"/>
        <dbReference type="ChEBI" id="CHEBI:15378"/>
        <dbReference type="ChEBI" id="CHEBI:17499"/>
        <dbReference type="ChEBI" id="CHEBI:29950"/>
        <dbReference type="ChEBI" id="CHEBI:30616"/>
        <dbReference type="ChEBI" id="CHEBI:33019"/>
        <dbReference type="ChEBI" id="CHEBI:61963"/>
        <dbReference type="ChEBI" id="CHEBI:65315"/>
        <dbReference type="ChEBI" id="CHEBI:87170"/>
        <dbReference type="ChEBI" id="CHEBI:456215"/>
        <dbReference type="EC" id="2.8.1.13"/>
    </reaction>
</comment>
<comment type="function">
    <text evidence="10 11">Catalyzes the 2-thiolation of uridine at the wobble position (U34) of tRNA, leading to the formation of s(2)U34.</text>
</comment>
<dbReference type="Pfam" id="PF03054">
    <property type="entry name" value="tRNA_Me_trans"/>
    <property type="match status" value="1"/>
</dbReference>
<keyword evidence="8" id="KW-1015">Disulfide bond</keyword>
<evidence type="ECO:0000256" key="9">
    <source>
        <dbReference type="ARBA" id="ARBA00051542"/>
    </source>
</evidence>
<keyword evidence="5 11" id="KW-0547">Nucleotide-binding</keyword>
<evidence type="ECO:0000313" key="15">
    <source>
        <dbReference type="Proteomes" id="UP000045545"/>
    </source>
</evidence>
<evidence type="ECO:0000256" key="2">
    <source>
        <dbReference type="ARBA" id="ARBA00022555"/>
    </source>
</evidence>
<dbReference type="STRING" id="690567.2601"/>
<evidence type="ECO:0000256" key="3">
    <source>
        <dbReference type="ARBA" id="ARBA00022679"/>
    </source>
</evidence>
<comment type="caution">
    <text evidence="11">Lacks conserved residue(s) required for the propagation of feature annotation.</text>
</comment>
<keyword evidence="15" id="KW-1185">Reference proteome</keyword>
<dbReference type="EC" id="2.8.1.13" evidence="11"/>
<accession>A0A0E3W3T0</accession>
<comment type="subcellular location">
    <subcellularLocation>
        <location evidence="11">Cytoplasm</location>
    </subcellularLocation>
</comment>
<evidence type="ECO:0000256" key="5">
    <source>
        <dbReference type="ARBA" id="ARBA00022741"/>
    </source>
</evidence>
<dbReference type="HAMAP" id="MF_00144">
    <property type="entry name" value="tRNA_thiouridyl_MnmA"/>
    <property type="match status" value="1"/>
</dbReference>
<protein>
    <recommendedName>
        <fullName evidence="11">tRNA-specific 2-thiouridylase MnmA</fullName>
        <ecNumber evidence="11">2.8.1.13</ecNumber>
    </recommendedName>
</protein>
<keyword evidence="6 11" id="KW-0067">ATP-binding</keyword>
<feature type="domain" description="tRNA-specific 2-thiouridylase MnmA-like central" evidence="13">
    <location>
        <begin position="206"/>
        <end position="269"/>
    </location>
</feature>
<feature type="binding site" evidence="11">
    <location>
        <position position="122"/>
    </location>
    <ligand>
        <name>ATP</name>
        <dbReference type="ChEBI" id="CHEBI:30616"/>
    </ligand>
</feature>
<feature type="domain" description="tRNA-specific 2-thiouridylase MnmA-like C-terminal" evidence="12">
    <location>
        <begin position="276"/>
        <end position="351"/>
    </location>
</feature>
<dbReference type="GO" id="GO:0002143">
    <property type="term" value="P:tRNA wobble position uridine thiolation"/>
    <property type="evidence" value="ECO:0007669"/>
    <property type="project" value="TreeGrafter"/>
</dbReference>
<dbReference type="InterPro" id="IPR046885">
    <property type="entry name" value="MnmA-like_C"/>
</dbReference>
<evidence type="ECO:0000256" key="4">
    <source>
        <dbReference type="ARBA" id="ARBA00022694"/>
    </source>
</evidence>
<feature type="region of interest" description="Interaction with tRNA" evidence="11">
    <location>
        <begin position="146"/>
        <end position="148"/>
    </location>
</feature>
<dbReference type="FunFam" id="2.40.30.10:FF:000023">
    <property type="entry name" value="tRNA-specific 2-thiouridylase MnmA"/>
    <property type="match status" value="1"/>
</dbReference>
<feature type="binding site" evidence="11">
    <location>
        <position position="35"/>
    </location>
    <ligand>
        <name>ATP</name>
        <dbReference type="ChEBI" id="CHEBI:30616"/>
    </ligand>
</feature>
<dbReference type="CDD" id="cd01998">
    <property type="entry name" value="MnmA_TRMU-like"/>
    <property type="match status" value="1"/>
</dbReference>
<evidence type="ECO:0000256" key="8">
    <source>
        <dbReference type="ARBA" id="ARBA00023157"/>
    </source>
</evidence>
<dbReference type="Proteomes" id="UP000045545">
    <property type="component" value="Unassembled WGS sequence"/>
</dbReference>
<dbReference type="GO" id="GO:0005737">
    <property type="term" value="C:cytoplasm"/>
    <property type="evidence" value="ECO:0007669"/>
    <property type="project" value="UniProtKB-SubCell"/>
</dbReference>
<dbReference type="InterPro" id="IPR046884">
    <property type="entry name" value="MnmA-like_central"/>
</dbReference>
<feature type="active site" description="Nucleophile" evidence="11">
    <location>
        <position position="98"/>
    </location>
</feature>
<dbReference type="Pfam" id="PF20258">
    <property type="entry name" value="tRNA_Me_trans_C"/>
    <property type="match status" value="1"/>
</dbReference>
<dbReference type="OrthoDB" id="9800696at2"/>
<dbReference type="GO" id="GO:0005524">
    <property type="term" value="F:ATP binding"/>
    <property type="evidence" value="ECO:0007669"/>
    <property type="project" value="UniProtKB-KW"/>
</dbReference>
<keyword evidence="4 11" id="KW-0819">tRNA processing</keyword>
<dbReference type="SUPFAM" id="SSF52402">
    <property type="entry name" value="Adenine nucleotide alpha hydrolases-like"/>
    <property type="match status" value="1"/>
</dbReference>
<evidence type="ECO:0000256" key="10">
    <source>
        <dbReference type="ARBA" id="ARBA00056575"/>
    </source>
</evidence>
<organism evidence="14 15">
    <name type="scientific">Syntrophomonas zehnderi OL-4</name>
    <dbReference type="NCBI Taxonomy" id="690567"/>
    <lineage>
        <taxon>Bacteria</taxon>
        <taxon>Bacillati</taxon>
        <taxon>Bacillota</taxon>
        <taxon>Clostridia</taxon>
        <taxon>Eubacteriales</taxon>
        <taxon>Syntrophomonadaceae</taxon>
        <taxon>Syntrophomonas</taxon>
    </lineage>
</organism>
<feature type="region of interest" description="Interaction with tRNA" evidence="11">
    <location>
        <begin position="302"/>
        <end position="303"/>
    </location>
</feature>
<evidence type="ECO:0000256" key="11">
    <source>
        <dbReference type="HAMAP-Rule" id="MF_00144"/>
    </source>
</evidence>
<dbReference type="FunFam" id="3.40.50.620:FF:000115">
    <property type="entry name" value="tRNA-specific 2-thiouridylase MnmA"/>
    <property type="match status" value="1"/>
</dbReference>
<evidence type="ECO:0000256" key="1">
    <source>
        <dbReference type="ARBA" id="ARBA00022490"/>
    </source>
</evidence>
<dbReference type="PANTHER" id="PTHR11933:SF5">
    <property type="entry name" value="MITOCHONDRIAL TRNA-SPECIFIC 2-THIOURIDYLASE 1"/>
    <property type="match status" value="1"/>
</dbReference>
<proteinExistence type="inferred from homology"/>
<reference evidence="14 15" key="1">
    <citation type="submission" date="2015-03" db="EMBL/GenBank/DDBJ databases">
        <authorList>
            <person name="Murphy D."/>
        </authorList>
    </citation>
    <scope>NUCLEOTIDE SEQUENCE [LARGE SCALE GENOMIC DNA]</scope>
    <source>
        <strain evidence="14 15">OL-4</strain>
    </source>
</reference>
<feature type="binding site" evidence="11">
    <location>
        <begin position="9"/>
        <end position="16"/>
    </location>
    <ligand>
        <name>ATP</name>
        <dbReference type="ChEBI" id="CHEBI:30616"/>
    </ligand>
</feature>
<dbReference type="NCBIfam" id="TIGR00420">
    <property type="entry name" value="trmU"/>
    <property type="match status" value="1"/>
</dbReference>
<feature type="site" description="Interaction with tRNA" evidence="11">
    <location>
        <position position="335"/>
    </location>
</feature>
<dbReference type="RefSeq" id="WP_046499694.1">
    <property type="nucleotide sequence ID" value="NZ_CGIH01000047.1"/>
</dbReference>
<dbReference type="Pfam" id="PF20259">
    <property type="entry name" value="tRNA_Me_trans_M"/>
    <property type="match status" value="1"/>
</dbReference>
<dbReference type="NCBIfam" id="NF001138">
    <property type="entry name" value="PRK00143.1"/>
    <property type="match status" value="1"/>
</dbReference>
<dbReference type="InterPro" id="IPR004506">
    <property type="entry name" value="MnmA-like"/>
</dbReference>
<evidence type="ECO:0000313" key="14">
    <source>
        <dbReference type="EMBL" id="CFY02951.1"/>
    </source>
</evidence>
<dbReference type="GO" id="GO:0103016">
    <property type="term" value="F:tRNA-uridine 2-sulfurtransferase activity"/>
    <property type="evidence" value="ECO:0007669"/>
    <property type="project" value="UniProtKB-EC"/>
</dbReference>
<name>A0A0E3W3T0_9FIRM</name>
<keyword evidence="7 11" id="KW-0694">RNA-binding</keyword>
<keyword evidence="3 11" id="KW-0808">Transferase</keyword>
<evidence type="ECO:0000259" key="13">
    <source>
        <dbReference type="Pfam" id="PF20259"/>
    </source>
</evidence>
<keyword evidence="1 11" id="KW-0963">Cytoplasm</keyword>
<evidence type="ECO:0000256" key="6">
    <source>
        <dbReference type="ARBA" id="ARBA00022840"/>
    </source>
</evidence>
<dbReference type="GO" id="GO:0000049">
    <property type="term" value="F:tRNA binding"/>
    <property type="evidence" value="ECO:0007669"/>
    <property type="project" value="UniProtKB-KW"/>
</dbReference>
<dbReference type="EMBL" id="CGIH01000047">
    <property type="protein sequence ID" value="CFY02951.1"/>
    <property type="molecule type" value="Genomic_DNA"/>
</dbReference>
<dbReference type="InterPro" id="IPR023382">
    <property type="entry name" value="MnmA-like_central_sf"/>
</dbReference>
<feature type="active site" description="Cysteine persulfide intermediate" evidence="11">
    <location>
        <position position="196"/>
    </location>
</feature>
<evidence type="ECO:0000256" key="7">
    <source>
        <dbReference type="ARBA" id="ARBA00022884"/>
    </source>
</evidence>
<evidence type="ECO:0000259" key="12">
    <source>
        <dbReference type="Pfam" id="PF20258"/>
    </source>
</evidence>
<dbReference type="InterPro" id="IPR014729">
    <property type="entry name" value="Rossmann-like_a/b/a_fold"/>
</dbReference>
<comment type="similarity">
    <text evidence="11">Belongs to the MnmA/TRMU family.</text>
</comment>
<gene>
    <name evidence="11" type="primary">mnmA</name>
    <name evidence="14" type="ORF">2601</name>
</gene>
<dbReference type="Gene3D" id="3.40.50.620">
    <property type="entry name" value="HUPs"/>
    <property type="match status" value="1"/>
</dbReference>